<dbReference type="AlphaFoldDB" id="A0A1D8ATL9"/>
<dbReference type="PANTHER" id="PTHR48098">
    <property type="entry name" value="ENTEROCHELIN ESTERASE-RELATED"/>
    <property type="match status" value="1"/>
</dbReference>
<name>A0A1D8ATL9_9BACT</name>
<gene>
    <name evidence="2" type="primary">axe1-6A_2</name>
    <name evidence="2" type="ORF">Verru16b_01292</name>
</gene>
<evidence type="ECO:0000256" key="1">
    <source>
        <dbReference type="SAM" id="SignalP"/>
    </source>
</evidence>
<dbReference type="OrthoDB" id="9803578at2"/>
<dbReference type="RefSeq" id="WP_069961504.1">
    <property type="nucleotide sequence ID" value="NZ_CP016094.1"/>
</dbReference>
<dbReference type="Gene3D" id="3.40.50.1820">
    <property type="entry name" value="alpha/beta hydrolase"/>
    <property type="match status" value="1"/>
</dbReference>
<dbReference type="EMBL" id="CP016094">
    <property type="protein sequence ID" value="AOS44231.1"/>
    <property type="molecule type" value="Genomic_DNA"/>
</dbReference>
<organism evidence="2 3">
    <name type="scientific">Lacunisphaera limnophila</name>
    <dbReference type="NCBI Taxonomy" id="1838286"/>
    <lineage>
        <taxon>Bacteria</taxon>
        <taxon>Pseudomonadati</taxon>
        <taxon>Verrucomicrobiota</taxon>
        <taxon>Opitutia</taxon>
        <taxon>Opitutales</taxon>
        <taxon>Opitutaceae</taxon>
        <taxon>Lacunisphaera</taxon>
    </lineage>
</organism>
<dbReference type="STRING" id="1838286.Verru16b_01292"/>
<dbReference type="SUPFAM" id="SSF53474">
    <property type="entry name" value="alpha/beta-Hydrolases"/>
    <property type="match status" value="1"/>
</dbReference>
<accession>A0A1D8ATL9</accession>
<dbReference type="KEGG" id="obg:Verru16b_01292"/>
<keyword evidence="1" id="KW-0732">Signal</keyword>
<proteinExistence type="predicted"/>
<dbReference type="Pfam" id="PF00756">
    <property type="entry name" value="Esterase"/>
    <property type="match status" value="1"/>
</dbReference>
<feature type="chain" id="PRO_5009105121" evidence="1">
    <location>
        <begin position="20"/>
        <end position="305"/>
    </location>
</feature>
<dbReference type="PATRIC" id="fig|1838286.3.peg.1301"/>
<sequence length="305" mass="34074">MTLRQLALPVLLLAATALAQETPAPRPSPASHYNVPKPAHPVPILPALPAPEDISFYAEREVPHGRVELVTYRTSAGTEKRMHVYLPPGYDSATDHRYPVLYLNHGGGENDSHWTASGHAPHILDNLIADGKARPMIIVMPNTGRLVSGTPPKLGEDDACTQEYLKDILPFVDARYRTRPDRASRAVAGLSMGGFVVLNTGLTHLETFGELYVFSSGYWPDQLGLFKERIQPLLSDLKINERLRMPIYVAVGETDIAYLNSMKTVAVLAEHGVRHFSVLSSHGHEWLNWRRYLWQTAQIMFPEDR</sequence>
<dbReference type="InterPro" id="IPR029058">
    <property type="entry name" value="AB_hydrolase_fold"/>
</dbReference>
<evidence type="ECO:0000313" key="2">
    <source>
        <dbReference type="EMBL" id="AOS44231.1"/>
    </source>
</evidence>
<dbReference type="InterPro" id="IPR000801">
    <property type="entry name" value="Esterase-like"/>
</dbReference>
<feature type="signal peptide" evidence="1">
    <location>
        <begin position="1"/>
        <end position="19"/>
    </location>
</feature>
<protein>
    <submittedName>
        <fullName evidence="2">Carbohydrate acetyl esterase/feruloyl esterase</fullName>
    </submittedName>
</protein>
<dbReference type="InterPro" id="IPR050583">
    <property type="entry name" value="Mycobacterial_A85_antigen"/>
</dbReference>
<keyword evidence="3" id="KW-1185">Reference proteome</keyword>
<dbReference type="Proteomes" id="UP000095228">
    <property type="component" value="Chromosome"/>
</dbReference>
<reference evidence="2 3" key="1">
    <citation type="submission" date="2016-06" db="EMBL/GenBank/DDBJ databases">
        <title>Three novel species with peptidoglycan cell walls form the new genus Lacunisphaera gen. nov. in the family Opitutaceae of the verrucomicrobial subdivision 4.</title>
        <authorList>
            <person name="Rast P."/>
            <person name="Gloeckner I."/>
            <person name="Jogler M."/>
            <person name="Boedeker C."/>
            <person name="Jeske O."/>
            <person name="Wiegand S."/>
            <person name="Reinhardt R."/>
            <person name="Schumann P."/>
            <person name="Rohde M."/>
            <person name="Spring S."/>
            <person name="Gloeckner F.O."/>
            <person name="Jogler C."/>
        </authorList>
    </citation>
    <scope>NUCLEOTIDE SEQUENCE [LARGE SCALE GENOMIC DNA]</scope>
    <source>
        <strain evidence="2 3">IG16b</strain>
    </source>
</reference>
<evidence type="ECO:0000313" key="3">
    <source>
        <dbReference type="Proteomes" id="UP000095228"/>
    </source>
</evidence>